<evidence type="ECO:0000313" key="10">
    <source>
        <dbReference type="EMBL" id="MCA9390284.1"/>
    </source>
</evidence>
<dbReference type="InterPro" id="IPR003661">
    <property type="entry name" value="HisK_dim/P_dom"/>
</dbReference>
<keyword evidence="5 10" id="KW-0418">Kinase</keyword>
<dbReference type="SUPFAM" id="SSF55781">
    <property type="entry name" value="GAF domain-like"/>
    <property type="match status" value="2"/>
</dbReference>
<comment type="catalytic activity">
    <reaction evidence="1">
        <text>ATP + protein L-histidine = ADP + protein N-phospho-L-histidine.</text>
        <dbReference type="EC" id="2.7.13.3"/>
    </reaction>
</comment>
<dbReference type="FunFam" id="3.30.565.10:FF:000006">
    <property type="entry name" value="Sensor histidine kinase WalK"/>
    <property type="match status" value="1"/>
</dbReference>
<evidence type="ECO:0000313" key="11">
    <source>
        <dbReference type="Proteomes" id="UP000701698"/>
    </source>
</evidence>
<comment type="caution">
    <text evidence="10">The sequence shown here is derived from an EMBL/GenBank/DDBJ whole genome shotgun (WGS) entry which is preliminary data.</text>
</comment>
<dbReference type="GO" id="GO:0000155">
    <property type="term" value="F:phosphorelay sensor kinase activity"/>
    <property type="evidence" value="ECO:0007669"/>
    <property type="project" value="InterPro"/>
</dbReference>
<dbReference type="FunFam" id="1.10.287.130:FF:000001">
    <property type="entry name" value="Two-component sensor histidine kinase"/>
    <property type="match status" value="1"/>
</dbReference>
<dbReference type="GO" id="GO:0005886">
    <property type="term" value="C:plasma membrane"/>
    <property type="evidence" value="ECO:0007669"/>
    <property type="project" value="TreeGrafter"/>
</dbReference>
<evidence type="ECO:0000256" key="2">
    <source>
        <dbReference type="ARBA" id="ARBA00012438"/>
    </source>
</evidence>
<dbReference type="GO" id="GO:0009927">
    <property type="term" value="F:histidine phosphotransfer kinase activity"/>
    <property type="evidence" value="ECO:0007669"/>
    <property type="project" value="TreeGrafter"/>
</dbReference>
<dbReference type="EC" id="2.7.13.3" evidence="2"/>
<dbReference type="Pfam" id="PF13185">
    <property type="entry name" value="GAF_2"/>
    <property type="match status" value="1"/>
</dbReference>
<evidence type="ECO:0000256" key="6">
    <source>
        <dbReference type="ARBA" id="ARBA00023012"/>
    </source>
</evidence>
<dbReference type="PRINTS" id="PR00344">
    <property type="entry name" value="BCTRLSENSOR"/>
</dbReference>
<dbReference type="InterPro" id="IPR029016">
    <property type="entry name" value="GAF-like_dom_sf"/>
</dbReference>
<evidence type="ECO:0000256" key="8">
    <source>
        <dbReference type="SAM" id="Coils"/>
    </source>
</evidence>
<dbReference type="SMART" id="SM00387">
    <property type="entry name" value="HATPase_c"/>
    <property type="match status" value="1"/>
</dbReference>
<dbReference type="AlphaFoldDB" id="A0A955LH46"/>
<keyword evidence="7" id="KW-0472">Membrane</keyword>
<dbReference type="SUPFAM" id="SSF55874">
    <property type="entry name" value="ATPase domain of HSP90 chaperone/DNA topoisomerase II/histidine kinase"/>
    <property type="match status" value="1"/>
</dbReference>
<accession>A0A955LH46</accession>
<dbReference type="Gene3D" id="1.10.287.130">
    <property type="match status" value="1"/>
</dbReference>
<dbReference type="CDD" id="cd00082">
    <property type="entry name" value="HisKA"/>
    <property type="match status" value="1"/>
</dbReference>
<dbReference type="InterPro" id="IPR003018">
    <property type="entry name" value="GAF"/>
</dbReference>
<evidence type="ECO:0000256" key="3">
    <source>
        <dbReference type="ARBA" id="ARBA00022553"/>
    </source>
</evidence>
<evidence type="ECO:0000256" key="5">
    <source>
        <dbReference type="ARBA" id="ARBA00022777"/>
    </source>
</evidence>
<dbReference type="InterPro" id="IPR003594">
    <property type="entry name" value="HATPase_dom"/>
</dbReference>
<reference evidence="10" key="2">
    <citation type="journal article" date="2021" name="Microbiome">
        <title>Successional dynamics and alternative stable states in a saline activated sludge microbial community over 9 years.</title>
        <authorList>
            <person name="Wang Y."/>
            <person name="Ye J."/>
            <person name="Ju F."/>
            <person name="Liu L."/>
            <person name="Boyd J.A."/>
            <person name="Deng Y."/>
            <person name="Parks D.H."/>
            <person name="Jiang X."/>
            <person name="Yin X."/>
            <person name="Woodcroft B.J."/>
            <person name="Tyson G.W."/>
            <person name="Hugenholtz P."/>
            <person name="Polz M.F."/>
            <person name="Zhang T."/>
        </authorList>
    </citation>
    <scope>NUCLEOTIDE SEQUENCE</scope>
    <source>
        <strain evidence="10">HKST-UBA01</strain>
    </source>
</reference>
<feature type="non-terminal residue" evidence="10">
    <location>
        <position position="1"/>
    </location>
</feature>
<dbReference type="SMART" id="SM00065">
    <property type="entry name" value="GAF"/>
    <property type="match status" value="1"/>
</dbReference>
<feature type="coiled-coil region" evidence="8">
    <location>
        <begin position="308"/>
        <end position="342"/>
    </location>
</feature>
<keyword evidence="4" id="KW-0808">Transferase</keyword>
<dbReference type="Gene3D" id="3.30.565.10">
    <property type="entry name" value="Histidine kinase-like ATPase, C-terminal domain"/>
    <property type="match status" value="1"/>
</dbReference>
<feature type="domain" description="Histidine kinase" evidence="9">
    <location>
        <begin position="342"/>
        <end position="570"/>
    </location>
</feature>
<dbReference type="SUPFAM" id="SSF47384">
    <property type="entry name" value="Homodimeric domain of signal transducing histidine kinase"/>
    <property type="match status" value="1"/>
</dbReference>
<keyword evidence="6" id="KW-0902">Two-component regulatory system</keyword>
<dbReference type="PANTHER" id="PTHR43047">
    <property type="entry name" value="TWO-COMPONENT HISTIDINE PROTEIN KINASE"/>
    <property type="match status" value="1"/>
</dbReference>
<dbReference type="Proteomes" id="UP000701698">
    <property type="component" value="Unassembled WGS sequence"/>
</dbReference>
<evidence type="ECO:0000256" key="1">
    <source>
        <dbReference type="ARBA" id="ARBA00000085"/>
    </source>
</evidence>
<dbReference type="InterPro" id="IPR036890">
    <property type="entry name" value="HATPase_C_sf"/>
</dbReference>
<reference evidence="10" key="1">
    <citation type="submission" date="2020-04" db="EMBL/GenBank/DDBJ databases">
        <authorList>
            <person name="Zhang T."/>
        </authorList>
    </citation>
    <scope>NUCLEOTIDE SEQUENCE</scope>
    <source>
        <strain evidence="10">HKST-UBA01</strain>
    </source>
</reference>
<dbReference type="Gene3D" id="3.30.450.40">
    <property type="match status" value="2"/>
</dbReference>
<feature type="coiled-coil region" evidence="8">
    <location>
        <begin position="30"/>
        <end position="57"/>
    </location>
</feature>
<keyword evidence="3" id="KW-0597">Phosphoprotein</keyword>
<organism evidence="10 11">
    <name type="scientific">candidate division WWE3 bacterium</name>
    <dbReference type="NCBI Taxonomy" id="2053526"/>
    <lineage>
        <taxon>Bacteria</taxon>
        <taxon>Katanobacteria</taxon>
    </lineage>
</organism>
<dbReference type="SMART" id="SM00388">
    <property type="entry name" value="HisKA"/>
    <property type="match status" value="1"/>
</dbReference>
<dbReference type="InterPro" id="IPR004358">
    <property type="entry name" value="Sig_transdc_His_kin-like_C"/>
</dbReference>
<dbReference type="Pfam" id="PF00512">
    <property type="entry name" value="HisKA"/>
    <property type="match status" value="1"/>
</dbReference>
<keyword evidence="8" id="KW-0175">Coiled coil</keyword>
<dbReference type="PANTHER" id="PTHR43047:SF72">
    <property type="entry name" value="OSMOSENSING HISTIDINE PROTEIN KINASE SLN1"/>
    <property type="match status" value="1"/>
</dbReference>
<dbReference type="InterPro" id="IPR036097">
    <property type="entry name" value="HisK_dim/P_sf"/>
</dbReference>
<dbReference type="Pfam" id="PF02518">
    <property type="entry name" value="HATPase_c"/>
    <property type="match status" value="1"/>
</dbReference>
<proteinExistence type="predicted"/>
<dbReference type="PROSITE" id="PS50109">
    <property type="entry name" value="HIS_KIN"/>
    <property type="match status" value="1"/>
</dbReference>
<name>A0A955LH46_UNCKA</name>
<gene>
    <name evidence="10" type="ORF">KC571_02665</name>
</gene>
<sequence>NFEFEFRENDVLIEELKQNPRLIVFDELLRQVSEEEDEEYKRKLEQILNEMREMRAGVIMPLPASEGISGIAVLGEKKGGDAFTSGDINTLETLMYQAGVAVENASLFSEVQEFNSRLRKEVARATDDLARKNQSLTILRHLDQVIINSLGIKEMAQKIVDTVSWELGYKGGFMILMDKSKKNLRAAALSNTPHYQKAMEMLPISLTDYVLPVDADPTNFIIRAIQEQKVLYTDDFKDLYVPAISAEFSDQIQKAIGSRHNLVYPLISRDEVLGVLIFELNKSYASLSEHEKQLLEAFMDETGIAINNAMLYEESQELNEKLRNANQRLRELDLMKDELVSVASHELRTPMTAIKGYLWMALNKQRDNLNEKLLTYLQRSYDSSERLIELVNDMLSASRLDGKRIELDPKEIELETFIPTILDDLMPKANEKNIKLEFKKPKEMPIVRADEIRLREILMNLTGNALKYTDSGRVWLTVESLPAHQEGIDIPMVQIDIHDTGKGIKKADLGKLFTKFGKLQQGSFVKSSEEGGTGLGLYITKGLVELHGGRIWAESDGKTGTTFSFTIPQA</sequence>
<evidence type="ECO:0000256" key="4">
    <source>
        <dbReference type="ARBA" id="ARBA00022679"/>
    </source>
</evidence>
<dbReference type="InterPro" id="IPR005467">
    <property type="entry name" value="His_kinase_dom"/>
</dbReference>
<evidence type="ECO:0000259" key="9">
    <source>
        <dbReference type="PROSITE" id="PS50109"/>
    </source>
</evidence>
<evidence type="ECO:0000256" key="7">
    <source>
        <dbReference type="ARBA" id="ARBA00023136"/>
    </source>
</evidence>
<dbReference type="EMBL" id="JAGQKX010000059">
    <property type="protein sequence ID" value="MCA9390284.1"/>
    <property type="molecule type" value="Genomic_DNA"/>
</dbReference>
<protein>
    <recommendedName>
        <fullName evidence="2">histidine kinase</fullName>
        <ecNumber evidence="2">2.7.13.3</ecNumber>
    </recommendedName>
</protein>